<evidence type="ECO:0000313" key="4">
    <source>
        <dbReference type="EMBL" id="OGG29206.1"/>
    </source>
</evidence>
<accession>A0A1F6AWZ7</accession>
<name>A0A1F6AWZ7_9BACT</name>
<reference evidence="4 5" key="1">
    <citation type="journal article" date="2016" name="Nat. Commun.">
        <title>Thousands of microbial genomes shed light on interconnected biogeochemical processes in an aquifer system.</title>
        <authorList>
            <person name="Anantharaman K."/>
            <person name="Brown C.T."/>
            <person name="Hug L.A."/>
            <person name="Sharon I."/>
            <person name="Castelle C.J."/>
            <person name="Probst A.J."/>
            <person name="Thomas B.C."/>
            <person name="Singh A."/>
            <person name="Wilkins M.J."/>
            <person name="Karaoz U."/>
            <person name="Brodie E.L."/>
            <person name="Williams K.H."/>
            <person name="Hubbard S.S."/>
            <person name="Banfield J.F."/>
        </authorList>
    </citation>
    <scope>NUCLEOTIDE SEQUENCE [LARGE SCALE GENOMIC DNA]</scope>
</reference>
<comment type="similarity">
    <text evidence="1">Belongs to the glycosyltransferase 2 family.</text>
</comment>
<protein>
    <recommendedName>
        <fullName evidence="6">Glycosyltransferase 2-like domain-containing protein</fullName>
    </recommendedName>
</protein>
<dbReference type="GO" id="GO:0016757">
    <property type="term" value="F:glycosyltransferase activity"/>
    <property type="evidence" value="ECO:0007669"/>
    <property type="project" value="UniProtKB-KW"/>
</dbReference>
<evidence type="ECO:0000256" key="1">
    <source>
        <dbReference type="ARBA" id="ARBA00006739"/>
    </source>
</evidence>
<dbReference type="PANTHER" id="PTHR43179">
    <property type="entry name" value="RHAMNOSYLTRANSFERASE WBBL"/>
    <property type="match status" value="1"/>
</dbReference>
<dbReference type="Pfam" id="PF13641">
    <property type="entry name" value="Glyco_tranf_2_3"/>
    <property type="match status" value="1"/>
</dbReference>
<dbReference type="EMBL" id="MFJX01000078">
    <property type="protein sequence ID" value="OGG29206.1"/>
    <property type="molecule type" value="Genomic_DNA"/>
</dbReference>
<keyword evidence="2" id="KW-0328">Glycosyltransferase</keyword>
<gene>
    <name evidence="4" type="ORF">A3A63_01340</name>
</gene>
<evidence type="ECO:0008006" key="6">
    <source>
        <dbReference type="Google" id="ProtNLM"/>
    </source>
</evidence>
<sequence>MTKNAAGQHLFVVILNWNGKKHTLSCLSSLAKIERKNVDLQIVVVDNGSTDDSVEAIGKKHPQVTVIPAGKNLGFTGGNNIGIAYSLRHHADFIWLLNNDTIVDRHALSFLSAFDDPEVGACGSKIYFAPGREYHSDRYKESERGRVIWYAGGNIDWDNMLASHRGVDEVDHGQYDQHGETSFITGCSFVIRAHVVNRIGMLDDRYYLYLEDLDWSLRIKQAGYTTMYWPSSIVWHANAGSSGRPGNVLHEY</sequence>
<dbReference type="CDD" id="cd04186">
    <property type="entry name" value="GT_2_like_c"/>
    <property type="match status" value="1"/>
</dbReference>
<dbReference type="Gene3D" id="3.90.550.10">
    <property type="entry name" value="Spore Coat Polysaccharide Biosynthesis Protein SpsA, Chain A"/>
    <property type="match status" value="1"/>
</dbReference>
<evidence type="ECO:0000313" key="5">
    <source>
        <dbReference type="Proteomes" id="UP000176450"/>
    </source>
</evidence>
<dbReference type="InterPro" id="IPR029044">
    <property type="entry name" value="Nucleotide-diphossugar_trans"/>
</dbReference>
<evidence type="ECO:0000256" key="3">
    <source>
        <dbReference type="ARBA" id="ARBA00022679"/>
    </source>
</evidence>
<evidence type="ECO:0000256" key="2">
    <source>
        <dbReference type="ARBA" id="ARBA00022676"/>
    </source>
</evidence>
<feature type="non-terminal residue" evidence="4">
    <location>
        <position position="252"/>
    </location>
</feature>
<dbReference type="SUPFAM" id="SSF53448">
    <property type="entry name" value="Nucleotide-diphospho-sugar transferases"/>
    <property type="match status" value="1"/>
</dbReference>
<proteinExistence type="inferred from homology"/>
<dbReference type="AlphaFoldDB" id="A0A1F6AWZ7"/>
<organism evidence="4 5">
    <name type="scientific">Candidatus Gottesmanbacteria bacterium RIFCSPLOWO2_01_FULL_46_9</name>
    <dbReference type="NCBI Taxonomy" id="1798394"/>
    <lineage>
        <taxon>Bacteria</taxon>
        <taxon>Candidatus Gottesmaniibacteriota</taxon>
    </lineage>
</organism>
<dbReference type="PANTHER" id="PTHR43179:SF12">
    <property type="entry name" value="GALACTOFURANOSYLTRANSFERASE GLFT2"/>
    <property type="match status" value="1"/>
</dbReference>
<comment type="caution">
    <text evidence="4">The sequence shown here is derived from an EMBL/GenBank/DDBJ whole genome shotgun (WGS) entry which is preliminary data.</text>
</comment>
<dbReference type="Proteomes" id="UP000176450">
    <property type="component" value="Unassembled WGS sequence"/>
</dbReference>
<keyword evidence="3" id="KW-0808">Transferase</keyword>